<evidence type="ECO:0008006" key="4">
    <source>
        <dbReference type="Google" id="ProtNLM"/>
    </source>
</evidence>
<reference evidence="2 3" key="1">
    <citation type="journal article" date="2019" name="Int. J. Syst. Evol. Microbiol.">
        <title>The Global Catalogue of Microorganisms (GCM) 10K type strain sequencing project: providing services to taxonomists for standard genome sequencing and annotation.</title>
        <authorList>
            <consortium name="The Broad Institute Genomics Platform"/>
            <consortium name="The Broad Institute Genome Sequencing Center for Infectious Disease"/>
            <person name="Wu L."/>
            <person name="Ma J."/>
        </authorList>
    </citation>
    <scope>NUCLEOTIDE SEQUENCE [LARGE SCALE GENOMIC DNA]</scope>
    <source>
        <strain evidence="2 3">JCM 19585</strain>
    </source>
</reference>
<comment type="similarity">
    <text evidence="1">Belongs to the UPF0111 family.</text>
</comment>
<accession>A0A830EYQ0</accession>
<protein>
    <recommendedName>
        <fullName evidence="4">DUF47 family protein</fullName>
    </recommendedName>
</protein>
<gene>
    <name evidence="2" type="ORF">GCM10009037_03100</name>
</gene>
<dbReference type="RefSeq" id="WP_188877397.1">
    <property type="nucleotide sequence ID" value="NZ_BMPF01000001.1"/>
</dbReference>
<name>A0A830EYQ0_9EURY</name>
<dbReference type="Pfam" id="PF01865">
    <property type="entry name" value="PhoU_div"/>
    <property type="match status" value="1"/>
</dbReference>
<sequence length="220" mass="22836">MEADQAASRIGTTTADFCAGVRDCTAHLPVALAAYRDGDSEAFHDSAAEAAAAESACDDYARDLRTALATLDPDLTGVYLRARDLLDLLSRLDDVANAVEDALAALASMAPDLDASGDALVDLGTLAARASERLCDAVEEYVVALCADESPTIERETIDAIRDVEHRCDELKQDALAAAFAPGLSVNGLAVREVTLALDGVANTVEDAADQLAVVASATP</sequence>
<dbReference type="OrthoDB" id="337588at2157"/>
<dbReference type="PANTHER" id="PTHR36536">
    <property type="entry name" value="UPF0111 PROTEIN HI_1603"/>
    <property type="match status" value="1"/>
</dbReference>
<evidence type="ECO:0000256" key="1">
    <source>
        <dbReference type="ARBA" id="ARBA00008591"/>
    </source>
</evidence>
<keyword evidence="3" id="KW-1185">Reference proteome</keyword>
<dbReference type="Gene3D" id="1.20.58.220">
    <property type="entry name" value="Phosphate transport system protein phou homolog 2, domain 2"/>
    <property type="match status" value="1"/>
</dbReference>
<comment type="caution">
    <text evidence="2">The sequence shown here is derived from an EMBL/GenBank/DDBJ whole genome shotgun (WGS) entry which is preliminary data.</text>
</comment>
<dbReference type="InterPro" id="IPR038078">
    <property type="entry name" value="PhoU-like_sf"/>
</dbReference>
<dbReference type="AlphaFoldDB" id="A0A830EYQ0"/>
<dbReference type="EMBL" id="BMPF01000001">
    <property type="protein sequence ID" value="GGL23018.1"/>
    <property type="molecule type" value="Genomic_DNA"/>
</dbReference>
<organism evidence="2 3">
    <name type="scientific">Halarchaeum grantii</name>
    <dbReference type="NCBI Taxonomy" id="1193105"/>
    <lineage>
        <taxon>Archaea</taxon>
        <taxon>Methanobacteriati</taxon>
        <taxon>Methanobacteriota</taxon>
        <taxon>Stenosarchaea group</taxon>
        <taxon>Halobacteria</taxon>
        <taxon>Halobacteriales</taxon>
        <taxon>Halobacteriaceae</taxon>
    </lineage>
</organism>
<evidence type="ECO:0000313" key="3">
    <source>
        <dbReference type="Proteomes" id="UP000628840"/>
    </source>
</evidence>
<dbReference type="InterPro" id="IPR018445">
    <property type="entry name" value="Put_Phosphate_transp_reg"/>
</dbReference>
<dbReference type="PANTHER" id="PTHR36536:SF3">
    <property type="entry name" value="UPF0111 PROTEIN HI_1603"/>
    <property type="match status" value="1"/>
</dbReference>
<evidence type="ECO:0000313" key="2">
    <source>
        <dbReference type="EMBL" id="GGL23018.1"/>
    </source>
</evidence>
<proteinExistence type="inferred from homology"/>
<dbReference type="Proteomes" id="UP000628840">
    <property type="component" value="Unassembled WGS sequence"/>
</dbReference>
<dbReference type="InterPro" id="IPR002727">
    <property type="entry name" value="DUF47"/>
</dbReference>